<feature type="compositionally biased region" description="Basic and acidic residues" evidence="1">
    <location>
        <begin position="139"/>
        <end position="148"/>
    </location>
</feature>
<sequence>MMRGVLGGLLTGGVVTVLGIGALSLITPLPQQAPASVPAAEPQAPDAAPTPLPAEPAMPTAELPAAQPPTEAAPQVVDGAPAAPAMGEAAEAPGKTADLSPRLPPPEGVPSVVNGGTRMAQIEAEETTSPHWIATDPGARPEARETRPEPQPAGDVPTAALENAPEGESPMPVPPPGEVFSPELAPAEDGAPSLPRVFSVDGGAGAGGAAFSTAPGVVTDRLPRIATEGAETPVDPVPVATDPDLPAFERYAQAFIAPPGVPLVSVVLVDVGTQAGGLDRNTLKMLDFPVTVAIDPNRADAREAAAEYRARGLEVAILAQALPENASATDLEVAVEAWRAAIPEAVAVVEPAQPMIQNNRKLAEQMVTILNRAGLGLITQRQGLNPAAQLARAASLPEAEVWRVLDAEREPAAAIERALTRAAFEAQRDGRVTIMLSAWPESVAGLSGWAARLGQGIALAPVTTLVEN</sequence>
<dbReference type="Proteomes" id="UP001526166">
    <property type="component" value="Unassembled WGS sequence"/>
</dbReference>
<comment type="caution">
    <text evidence="2">The sequence shown here is derived from an EMBL/GenBank/DDBJ whole genome shotgun (WGS) entry which is preliminary data.</text>
</comment>
<organism evidence="2 3">
    <name type="scientific">Sedimentimonas flavescens</name>
    <dbReference type="NCBI Taxonomy" id="2851012"/>
    <lineage>
        <taxon>Bacteria</taxon>
        <taxon>Pseudomonadati</taxon>
        <taxon>Pseudomonadota</taxon>
        <taxon>Alphaproteobacteria</taxon>
        <taxon>Rhodobacterales</taxon>
        <taxon>Rhodobacter group</taxon>
        <taxon>Sedimentimonas</taxon>
    </lineage>
</organism>
<gene>
    <name evidence="2" type="ORF">OE699_03850</name>
</gene>
<keyword evidence="3" id="KW-1185">Reference proteome</keyword>
<dbReference type="EMBL" id="JAOWKW010000002">
    <property type="protein sequence ID" value="MCV2877977.1"/>
    <property type="molecule type" value="Genomic_DNA"/>
</dbReference>
<feature type="compositionally biased region" description="Low complexity" evidence="1">
    <location>
        <begin position="59"/>
        <end position="94"/>
    </location>
</feature>
<dbReference type="Gene3D" id="3.20.20.370">
    <property type="entry name" value="Glycoside hydrolase/deacetylase"/>
    <property type="match status" value="1"/>
</dbReference>
<evidence type="ECO:0000256" key="1">
    <source>
        <dbReference type="SAM" id="MobiDB-lite"/>
    </source>
</evidence>
<evidence type="ECO:0000313" key="3">
    <source>
        <dbReference type="Proteomes" id="UP001526166"/>
    </source>
</evidence>
<dbReference type="InterPro" id="IPR006837">
    <property type="entry name" value="Divergent_DAC"/>
</dbReference>
<accession>A0ABT2ZW57</accession>
<dbReference type="RefSeq" id="WP_263847170.1">
    <property type="nucleotide sequence ID" value="NZ_JAOWKW010000002.1"/>
</dbReference>
<proteinExistence type="predicted"/>
<protein>
    <submittedName>
        <fullName evidence="2">Divergent polysaccharide deacetylase family protein</fullName>
    </submittedName>
</protein>
<reference evidence="2 3" key="1">
    <citation type="submission" date="2022-10" db="EMBL/GenBank/DDBJ databases">
        <title>Sinirhodobacter sp. nov., isolated from ocean surface sediments.</title>
        <authorList>
            <person name="He W."/>
            <person name="Wang L."/>
            <person name="Zhang D.-F."/>
        </authorList>
    </citation>
    <scope>NUCLEOTIDE SEQUENCE [LARGE SCALE GENOMIC DNA]</scope>
    <source>
        <strain evidence="2 3">WL0115</strain>
    </source>
</reference>
<feature type="compositionally biased region" description="Low complexity" evidence="1">
    <location>
        <begin position="38"/>
        <end position="47"/>
    </location>
</feature>
<name>A0ABT2ZW57_9RHOB</name>
<dbReference type="SUPFAM" id="SSF88713">
    <property type="entry name" value="Glycoside hydrolase/deacetylase"/>
    <property type="match status" value="1"/>
</dbReference>
<dbReference type="Pfam" id="PF04748">
    <property type="entry name" value="Polysacc_deac_2"/>
    <property type="match status" value="1"/>
</dbReference>
<feature type="region of interest" description="Disordered" evidence="1">
    <location>
        <begin position="34"/>
        <end position="177"/>
    </location>
</feature>
<evidence type="ECO:0000313" key="2">
    <source>
        <dbReference type="EMBL" id="MCV2877977.1"/>
    </source>
</evidence>
<dbReference type="InterPro" id="IPR011330">
    <property type="entry name" value="Glyco_hydro/deAcase_b/a-brl"/>
</dbReference>